<evidence type="ECO:0000256" key="2">
    <source>
        <dbReference type="ARBA" id="ARBA00005992"/>
    </source>
</evidence>
<dbReference type="InterPro" id="IPR038063">
    <property type="entry name" value="Transpep_catalytic_dom"/>
</dbReference>
<evidence type="ECO:0000313" key="11">
    <source>
        <dbReference type="EMBL" id="APG28947.1"/>
    </source>
</evidence>
<name>A0A1L3GSQ2_9BACT</name>
<feature type="active site" description="Proton donor/acceptor" evidence="9">
    <location>
        <position position="195"/>
    </location>
</feature>
<dbReference type="CDD" id="cd00118">
    <property type="entry name" value="LysM"/>
    <property type="match status" value="1"/>
</dbReference>
<dbReference type="PANTHER" id="PTHR30582:SF24">
    <property type="entry name" value="L,D-TRANSPEPTIDASE ERFK_SRFK-RELATED"/>
    <property type="match status" value="1"/>
</dbReference>
<keyword evidence="3" id="KW-0328">Glycosyltransferase</keyword>
<dbReference type="Proteomes" id="UP000182517">
    <property type="component" value="Chromosome"/>
</dbReference>
<dbReference type="Pfam" id="PF03734">
    <property type="entry name" value="YkuD"/>
    <property type="match status" value="1"/>
</dbReference>
<keyword evidence="5" id="KW-0378">Hydrolase</keyword>
<evidence type="ECO:0000256" key="9">
    <source>
        <dbReference type="PROSITE-ProRule" id="PRU01373"/>
    </source>
</evidence>
<comment type="similarity">
    <text evidence="2">Belongs to the YkuD family.</text>
</comment>
<dbReference type="InterPro" id="IPR050979">
    <property type="entry name" value="LD-transpeptidase"/>
</dbReference>
<organism evidence="11 12">
    <name type="scientific">Syntrophotalea acetylenivorans</name>
    <dbReference type="NCBI Taxonomy" id="1842532"/>
    <lineage>
        <taxon>Bacteria</taxon>
        <taxon>Pseudomonadati</taxon>
        <taxon>Thermodesulfobacteriota</taxon>
        <taxon>Desulfuromonadia</taxon>
        <taxon>Desulfuromonadales</taxon>
        <taxon>Syntrophotaleaceae</taxon>
        <taxon>Syntrophotalea</taxon>
    </lineage>
</organism>
<evidence type="ECO:0000256" key="3">
    <source>
        <dbReference type="ARBA" id="ARBA00022676"/>
    </source>
</evidence>
<dbReference type="GO" id="GO:0005576">
    <property type="term" value="C:extracellular region"/>
    <property type="evidence" value="ECO:0007669"/>
    <property type="project" value="TreeGrafter"/>
</dbReference>
<comment type="pathway">
    <text evidence="1 9">Cell wall biogenesis; peptidoglycan biosynthesis.</text>
</comment>
<dbReference type="InterPro" id="IPR005490">
    <property type="entry name" value="LD_TPept_cat_dom"/>
</dbReference>
<dbReference type="GO" id="GO:0016757">
    <property type="term" value="F:glycosyltransferase activity"/>
    <property type="evidence" value="ECO:0007669"/>
    <property type="project" value="UniProtKB-KW"/>
</dbReference>
<keyword evidence="4" id="KW-0808">Transferase</keyword>
<evidence type="ECO:0000259" key="10">
    <source>
        <dbReference type="PROSITE" id="PS52029"/>
    </source>
</evidence>
<gene>
    <name evidence="11" type="ORF">A7E78_00560</name>
</gene>
<evidence type="ECO:0000256" key="6">
    <source>
        <dbReference type="ARBA" id="ARBA00022960"/>
    </source>
</evidence>
<dbReference type="Gene3D" id="2.40.440.10">
    <property type="entry name" value="L,D-transpeptidase catalytic domain-like"/>
    <property type="match status" value="1"/>
</dbReference>
<dbReference type="EMBL" id="CP015519">
    <property type="protein sequence ID" value="APG28947.1"/>
    <property type="molecule type" value="Genomic_DNA"/>
</dbReference>
<dbReference type="AlphaFoldDB" id="A0A1L3GSQ2"/>
<dbReference type="CDD" id="cd16913">
    <property type="entry name" value="YkuD_like"/>
    <property type="match status" value="1"/>
</dbReference>
<reference evidence="11 12" key="1">
    <citation type="journal article" date="2017" name="Genome Announc.">
        <title>Complete Genome Sequences of Two Acetylene-Fermenting Pelobacter acetylenicus Strains.</title>
        <authorList>
            <person name="Sutton J.M."/>
            <person name="Baesman S.M."/>
            <person name="Fierst J.L."/>
            <person name="Poret-Peterson A.T."/>
            <person name="Oremland R.S."/>
            <person name="Dunlap D.S."/>
            <person name="Akob D.M."/>
        </authorList>
    </citation>
    <scope>NUCLEOTIDE SEQUENCE [LARGE SCALE GENOMIC DNA]</scope>
    <source>
        <strain evidence="11 12">SFB93</strain>
    </source>
</reference>
<evidence type="ECO:0000256" key="4">
    <source>
        <dbReference type="ARBA" id="ARBA00022679"/>
    </source>
</evidence>
<protein>
    <submittedName>
        <fullName evidence="11">Peptidoglycan L,D-transpeptidase</fullName>
    </submittedName>
</protein>
<feature type="active site" description="Nucleophile" evidence="9">
    <location>
        <position position="211"/>
    </location>
</feature>
<dbReference type="OrthoDB" id="9787225at2"/>
<keyword evidence="6 9" id="KW-0133">Cell shape</keyword>
<dbReference type="SUPFAM" id="SSF141523">
    <property type="entry name" value="L,D-transpeptidase catalytic domain-like"/>
    <property type="match status" value="1"/>
</dbReference>
<evidence type="ECO:0000256" key="7">
    <source>
        <dbReference type="ARBA" id="ARBA00022984"/>
    </source>
</evidence>
<sequence>MKTILCCILLCVFLFCPKDSCPWYPRLKKESYRDQAQPMALVGKHRNYLLGPDETLIELARRSGIGYLALLNANPNVDPWLPPAGTRVLLPYAFLLPQSVQKGITVNLAELRLYYLWEEGGQERIRAYPVGIGSEGWDTPEGDFTIAQHIENPSWTAPSTILAAEPGTATSIPAGPDNPLGEYWLGLSTPGYGIHGTNKPFGVGRRVSHGCLRLYPEDIRDLFPRAPKGTPVRIIYQPIKVGLQNGQLFAEIHPDQQQRISDPVAEVLRQVATLPWQGKIDMQALSKAIADRRGVPVAISQN</sequence>
<evidence type="ECO:0000256" key="8">
    <source>
        <dbReference type="ARBA" id="ARBA00023316"/>
    </source>
</evidence>
<dbReference type="PROSITE" id="PS52029">
    <property type="entry name" value="LD_TPASE"/>
    <property type="match status" value="1"/>
</dbReference>
<dbReference type="GO" id="GO:0018104">
    <property type="term" value="P:peptidoglycan-protein cross-linking"/>
    <property type="evidence" value="ECO:0007669"/>
    <property type="project" value="TreeGrafter"/>
</dbReference>
<feature type="domain" description="L,D-TPase catalytic" evidence="10">
    <location>
        <begin position="102"/>
        <end position="235"/>
    </location>
</feature>
<keyword evidence="12" id="KW-1185">Reference proteome</keyword>
<keyword evidence="8 9" id="KW-0961">Cell wall biogenesis/degradation</keyword>
<evidence type="ECO:0000256" key="1">
    <source>
        <dbReference type="ARBA" id="ARBA00004752"/>
    </source>
</evidence>
<dbReference type="PANTHER" id="PTHR30582">
    <property type="entry name" value="L,D-TRANSPEPTIDASE"/>
    <property type="match status" value="1"/>
</dbReference>
<accession>A0A1L3GSQ2</accession>
<dbReference type="UniPathway" id="UPA00219"/>
<dbReference type="STRING" id="1842532.A7E78_00560"/>
<dbReference type="GO" id="GO:0071555">
    <property type="term" value="P:cell wall organization"/>
    <property type="evidence" value="ECO:0007669"/>
    <property type="project" value="UniProtKB-UniRule"/>
</dbReference>
<dbReference type="InterPro" id="IPR018392">
    <property type="entry name" value="LysM"/>
</dbReference>
<evidence type="ECO:0000313" key="12">
    <source>
        <dbReference type="Proteomes" id="UP000182517"/>
    </source>
</evidence>
<proteinExistence type="inferred from homology"/>
<dbReference type="GO" id="GO:0071972">
    <property type="term" value="F:peptidoglycan L,D-transpeptidase activity"/>
    <property type="evidence" value="ECO:0007669"/>
    <property type="project" value="TreeGrafter"/>
</dbReference>
<dbReference type="KEGG" id="pef:A7E78_00560"/>
<dbReference type="GO" id="GO:0008360">
    <property type="term" value="P:regulation of cell shape"/>
    <property type="evidence" value="ECO:0007669"/>
    <property type="project" value="UniProtKB-UniRule"/>
</dbReference>
<evidence type="ECO:0000256" key="5">
    <source>
        <dbReference type="ARBA" id="ARBA00022801"/>
    </source>
</evidence>
<keyword evidence="7 9" id="KW-0573">Peptidoglycan synthesis</keyword>